<reference evidence="4" key="1">
    <citation type="journal article" date="2019" name="Int. J. Syst. Evol. Microbiol.">
        <title>The Global Catalogue of Microorganisms (GCM) 10K type strain sequencing project: providing services to taxonomists for standard genome sequencing and annotation.</title>
        <authorList>
            <consortium name="The Broad Institute Genomics Platform"/>
            <consortium name="The Broad Institute Genome Sequencing Center for Infectious Disease"/>
            <person name="Wu L."/>
            <person name="Ma J."/>
        </authorList>
    </citation>
    <scope>NUCLEOTIDE SEQUENCE [LARGE SCALE GENOMIC DNA]</scope>
    <source>
        <strain evidence="4">JCM 16950</strain>
    </source>
</reference>
<evidence type="ECO:0000256" key="1">
    <source>
        <dbReference type="SAM" id="Phobius"/>
    </source>
</evidence>
<dbReference type="RefSeq" id="WP_344781840.1">
    <property type="nucleotide sequence ID" value="NZ_BAABAF010000004.1"/>
</dbReference>
<keyword evidence="1" id="KW-0472">Membrane</keyword>
<feature type="domain" description="Putative Flp pilus-assembly TadG-like N-terminal" evidence="2">
    <location>
        <begin position="11"/>
        <end position="57"/>
    </location>
</feature>
<accession>A0ABP7GCK8</accession>
<gene>
    <name evidence="3" type="ORF">GCM10022240_13410</name>
</gene>
<sequence length="139" mass="14153">MRLIRRGGDDGSILPLTLGYVLLALAAVLVCTDATSMYLAQKQLDALADSAALAGADGFTLSLAGTDATARLTDAGVREQASALIAEVGGGARLVSAGTPDGLSSRVRVAQAWHPPVLTVFVPDGIVLHATATSRTALR</sequence>
<dbReference type="Proteomes" id="UP001500540">
    <property type="component" value="Unassembled WGS sequence"/>
</dbReference>
<keyword evidence="1" id="KW-0812">Transmembrane</keyword>
<protein>
    <recommendedName>
        <fullName evidence="2">Putative Flp pilus-assembly TadG-like N-terminal domain-containing protein</fullName>
    </recommendedName>
</protein>
<dbReference type="InterPro" id="IPR028087">
    <property type="entry name" value="Tad_N"/>
</dbReference>
<dbReference type="EMBL" id="BAABAF010000004">
    <property type="protein sequence ID" value="GAA3762132.1"/>
    <property type="molecule type" value="Genomic_DNA"/>
</dbReference>
<evidence type="ECO:0000259" key="2">
    <source>
        <dbReference type="Pfam" id="PF13400"/>
    </source>
</evidence>
<name>A0ABP7GCK8_9MICO</name>
<evidence type="ECO:0000313" key="3">
    <source>
        <dbReference type="EMBL" id="GAA3762132.1"/>
    </source>
</evidence>
<comment type="caution">
    <text evidence="3">The sequence shown here is derived from an EMBL/GenBank/DDBJ whole genome shotgun (WGS) entry which is preliminary data.</text>
</comment>
<evidence type="ECO:0000313" key="4">
    <source>
        <dbReference type="Proteomes" id="UP001500540"/>
    </source>
</evidence>
<dbReference type="Pfam" id="PF13400">
    <property type="entry name" value="Tad"/>
    <property type="match status" value="1"/>
</dbReference>
<proteinExistence type="predicted"/>
<keyword evidence="1" id="KW-1133">Transmembrane helix</keyword>
<keyword evidence="4" id="KW-1185">Reference proteome</keyword>
<organism evidence="3 4">
    <name type="scientific">Microbacterium kribbense</name>
    <dbReference type="NCBI Taxonomy" id="433645"/>
    <lineage>
        <taxon>Bacteria</taxon>
        <taxon>Bacillati</taxon>
        <taxon>Actinomycetota</taxon>
        <taxon>Actinomycetes</taxon>
        <taxon>Micrococcales</taxon>
        <taxon>Microbacteriaceae</taxon>
        <taxon>Microbacterium</taxon>
    </lineage>
</organism>
<feature type="transmembrane region" description="Helical" evidence="1">
    <location>
        <begin position="12"/>
        <end position="32"/>
    </location>
</feature>